<evidence type="ECO:0000256" key="2">
    <source>
        <dbReference type="ARBA" id="ARBA00007868"/>
    </source>
</evidence>
<dbReference type="GO" id="GO:0005543">
    <property type="term" value="F:phospholipid binding"/>
    <property type="evidence" value="ECO:0007669"/>
    <property type="project" value="TreeGrafter"/>
</dbReference>
<dbReference type="HAMAP" id="MF_00392">
    <property type="entry name" value="LpxB"/>
    <property type="match status" value="1"/>
</dbReference>
<organism evidence="12 13">
    <name type="scientific">Pseudidiomarina tainanensis</name>
    <dbReference type="NCBI Taxonomy" id="502365"/>
    <lineage>
        <taxon>Bacteria</taxon>
        <taxon>Pseudomonadati</taxon>
        <taxon>Pseudomonadota</taxon>
        <taxon>Gammaproteobacteria</taxon>
        <taxon>Alteromonadales</taxon>
        <taxon>Idiomarinaceae</taxon>
        <taxon>Pseudidiomarina</taxon>
    </lineage>
</organism>
<evidence type="ECO:0000256" key="9">
    <source>
        <dbReference type="ARBA" id="ARBA00023098"/>
    </source>
</evidence>
<evidence type="ECO:0000256" key="3">
    <source>
        <dbReference type="ARBA" id="ARBA00012687"/>
    </source>
</evidence>
<dbReference type="Gene3D" id="3.40.50.2000">
    <property type="entry name" value="Glycogen Phosphorylase B"/>
    <property type="match status" value="1"/>
</dbReference>
<dbReference type="GO" id="GO:0016020">
    <property type="term" value="C:membrane"/>
    <property type="evidence" value="ECO:0007669"/>
    <property type="project" value="GOC"/>
</dbReference>
<comment type="similarity">
    <text evidence="2 11">Belongs to the LpxB family.</text>
</comment>
<comment type="caution">
    <text evidence="12">The sequence shown here is derived from an EMBL/GenBank/DDBJ whole genome shotgun (WGS) entry which is preliminary data.</text>
</comment>
<comment type="catalytic activity">
    <reaction evidence="10 11">
        <text>a lipid X + a UDP-2-N,3-O-bis[(3R)-3-hydroxyacyl]-alpha-D-glucosamine = a lipid A disaccharide + UDP + H(+)</text>
        <dbReference type="Rhea" id="RHEA:67828"/>
        <dbReference type="ChEBI" id="CHEBI:15378"/>
        <dbReference type="ChEBI" id="CHEBI:58223"/>
        <dbReference type="ChEBI" id="CHEBI:137748"/>
        <dbReference type="ChEBI" id="CHEBI:176338"/>
        <dbReference type="ChEBI" id="CHEBI:176343"/>
        <dbReference type="EC" id="2.4.1.182"/>
    </reaction>
</comment>
<evidence type="ECO:0000256" key="11">
    <source>
        <dbReference type="HAMAP-Rule" id="MF_00392"/>
    </source>
</evidence>
<dbReference type="PANTHER" id="PTHR30372:SF4">
    <property type="entry name" value="LIPID-A-DISACCHARIDE SYNTHASE, MITOCHONDRIAL-RELATED"/>
    <property type="match status" value="1"/>
</dbReference>
<keyword evidence="8 11" id="KW-0808">Transferase</keyword>
<protein>
    <recommendedName>
        <fullName evidence="4 11">Lipid-A-disaccharide synthase</fullName>
        <ecNumber evidence="3 11">2.4.1.182</ecNumber>
    </recommendedName>
</protein>
<evidence type="ECO:0000256" key="7">
    <source>
        <dbReference type="ARBA" id="ARBA00022676"/>
    </source>
</evidence>
<sequence>MMSEMEVTQSAPLIAVIAGEHSGDLLGAGMLAELRVKYPNAEFIGVGGPLMQAQGLTSLVPMDDLAVMGIAEVLGRLWTLLKHRKLLVQTMLARRPDVFIGIDAPDFNLPIAKQLKRHGIATVHYVSPSVWAWRQGRIKGIKAAVDHVLCLLPFEKQFYDEHQLAATFVGHPLADSIALHSDKQQARADLDLPEQTRIIGLLPGSRKGEIARLGPLFLQTAQQLQEQHPNWLFIAPMISSARAEQFSQLIARYSPQLRIQLIDGQARTAMAAADGLLLTSGTVTLEAMLIKRPMVVAYRFNWLSYQLIKRLFKAKYFSLPNLLADQALVPEFAQQQATVDNLAQALERQLDPANQAMLAQEFTQLHQQLQQRANQISAAVVADLIAQSPKYLSNK</sequence>
<evidence type="ECO:0000256" key="5">
    <source>
        <dbReference type="ARBA" id="ARBA00022516"/>
    </source>
</evidence>
<keyword evidence="9 11" id="KW-0443">Lipid metabolism</keyword>
<proteinExistence type="inferred from homology"/>
<evidence type="ECO:0000256" key="4">
    <source>
        <dbReference type="ARBA" id="ARBA00020902"/>
    </source>
</evidence>
<name>A0A368V066_9GAMM</name>
<dbReference type="InterPro" id="IPR003835">
    <property type="entry name" value="Glyco_trans_19"/>
</dbReference>
<comment type="pathway">
    <text evidence="11">Bacterial outer membrane biogenesis; LPS lipid A biosynthesis.</text>
</comment>
<dbReference type="EC" id="2.4.1.182" evidence="3 11"/>
<dbReference type="GO" id="GO:0009245">
    <property type="term" value="P:lipid A biosynthetic process"/>
    <property type="evidence" value="ECO:0007669"/>
    <property type="project" value="UniProtKB-UniRule"/>
</dbReference>
<keyword evidence="6 11" id="KW-0441">Lipid A biosynthesis</keyword>
<evidence type="ECO:0000313" key="13">
    <source>
        <dbReference type="Proteomes" id="UP000252848"/>
    </source>
</evidence>
<gene>
    <name evidence="11" type="primary">lpxB</name>
    <name evidence="12" type="ORF">DFO79_103231</name>
</gene>
<evidence type="ECO:0000256" key="10">
    <source>
        <dbReference type="ARBA" id="ARBA00048975"/>
    </source>
</evidence>
<accession>A0A368V066</accession>
<dbReference type="EMBL" id="QPJA01000003">
    <property type="protein sequence ID" value="RCW34488.1"/>
    <property type="molecule type" value="Genomic_DNA"/>
</dbReference>
<dbReference type="SUPFAM" id="SSF53756">
    <property type="entry name" value="UDP-Glycosyltransferase/glycogen phosphorylase"/>
    <property type="match status" value="1"/>
</dbReference>
<keyword evidence="5 11" id="KW-0444">Lipid biosynthesis</keyword>
<evidence type="ECO:0000256" key="8">
    <source>
        <dbReference type="ARBA" id="ARBA00022679"/>
    </source>
</evidence>
<dbReference type="Proteomes" id="UP000252848">
    <property type="component" value="Unassembled WGS sequence"/>
</dbReference>
<dbReference type="GO" id="GO:0008915">
    <property type="term" value="F:lipid-A-disaccharide synthase activity"/>
    <property type="evidence" value="ECO:0007669"/>
    <property type="project" value="UniProtKB-UniRule"/>
</dbReference>
<dbReference type="AlphaFoldDB" id="A0A368V066"/>
<reference evidence="12 13" key="1">
    <citation type="submission" date="2018-07" db="EMBL/GenBank/DDBJ databases">
        <title>Freshwater and sediment microbial communities from various areas in North America, analyzing microbe dynamics in response to fracking.</title>
        <authorList>
            <person name="Lamendella R."/>
        </authorList>
    </citation>
    <scope>NUCLEOTIDE SEQUENCE [LARGE SCALE GENOMIC DNA]</scope>
    <source>
        <strain evidence="12 13">86_o</strain>
    </source>
</reference>
<keyword evidence="7 11" id="KW-0328">Glycosyltransferase</keyword>
<evidence type="ECO:0000256" key="6">
    <source>
        <dbReference type="ARBA" id="ARBA00022556"/>
    </source>
</evidence>
<comment type="function">
    <text evidence="1 11">Condensation of UDP-2,3-diacylglucosamine and 2,3-diacylglucosamine-1-phosphate to form lipid A disaccharide, a precursor of lipid A, a phosphorylated glycolipid that anchors the lipopolysaccharide to the outer membrane of the cell.</text>
</comment>
<dbReference type="Pfam" id="PF02684">
    <property type="entry name" value="LpxB"/>
    <property type="match status" value="1"/>
</dbReference>
<evidence type="ECO:0000256" key="1">
    <source>
        <dbReference type="ARBA" id="ARBA00002056"/>
    </source>
</evidence>
<dbReference type="UniPathway" id="UPA00973"/>
<dbReference type="PANTHER" id="PTHR30372">
    <property type="entry name" value="LIPID-A-DISACCHARIDE SYNTHASE"/>
    <property type="match status" value="1"/>
</dbReference>
<dbReference type="NCBIfam" id="TIGR00215">
    <property type="entry name" value="lpxB"/>
    <property type="match status" value="1"/>
</dbReference>
<evidence type="ECO:0000313" key="12">
    <source>
        <dbReference type="EMBL" id="RCW34488.1"/>
    </source>
</evidence>